<dbReference type="PANTHER" id="PTHR35936">
    <property type="entry name" value="MEMBRANE-BOUND LYTIC MUREIN TRANSGLYCOSYLASE F"/>
    <property type="match status" value="1"/>
</dbReference>
<dbReference type="SMART" id="SM00062">
    <property type="entry name" value="PBPb"/>
    <property type="match status" value="1"/>
</dbReference>
<organism evidence="5 6">
    <name type="scientific">Pseudomonas turukhanskensis</name>
    <dbReference type="NCBI Taxonomy" id="1806536"/>
    <lineage>
        <taxon>Bacteria</taxon>
        <taxon>Pseudomonadati</taxon>
        <taxon>Pseudomonadota</taxon>
        <taxon>Gammaproteobacteria</taxon>
        <taxon>Pseudomonadales</taxon>
        <taxon>Pseudomonadaceae</taxon>
        <taxon>Pseudomonas</taxon>
    </lineage>
</organism>
<feature type="signal peptide" evidence="3">
    <location>
        <begin position="1"/>
        <end position="21"/>
    </location>
</feature>
<evidence type="ECO:0000256" key="3">
    <source>
        <dbReference type="SAM" id="SignalP"/>
    </source>
</evidence>
<dbReference type="InterPro" id="IPR001638">
    <property type="entry name" value="Solute-binding_3/MltF_N"/>
</dbReference>
<proteinExistence type="inferred from homology"/>
<reference evidence="5" key="1">
    <citation type="journal article" date="2014" name="Int. J. Syst. Evol. Microbiol.">
        <title>Complete genome sequence of Corynebacterium casei LMG S-19264T (=DSM 44701T), isolated from a smear-ripened cheese.</title>
        <authorList>
            <consortium name="US DOE Joint Genome Institute (JGI-PGF)"/>
            <person name="Walter F."/>
            <person name="Albersmeier A."/>
            <person name="Kalinowski J."/>
            <person name="Ruckert C."/>
        </authorList>
    </citation>
    <scope>NUCLEOTIDE SEQUENCE</scope>
    <source>
        <strain evidence="5">VKM B-2935</strain>
    </source>
</reference>
<comment type="caution">
    <text evidence="5">The sequence shown here is derived from an EMBL/GenBank/DDBJ whole genome shotgun (WGS) entry which is preliminary data.</text>
</comment>
<accession>A0A9W6K001</accession>
<comment type="similarity">
    <text evidence="1">Belongs to the bacterial solute-binding protein 3 family.</text>
</comment>
<feature type="chain" id="PRO_5040816574" evidence="3">
    <location>
        <begin position="22"/>
        <end position="263"/>
    </location>
</feature>
<keyword evidence="6" id="KW-1185">Reference proteome</keyword>
<protein>
    <submittedName>
        <fullName evidence="5">Amino acid ABC transporter substrate-binding protein</fullName>
    </submittedName>
</protein>
<evidence type="ECO:0000256" key="2">
    <source>
        <dbReference type="ARBA" id="ARBA00022729"/>
    </source>
</evidence>
<name>A0A9W6K001_9PSED</name>
<dbReference type="AlphaFoldDB" id="A0A9W6K001"/>
<dbReference type="Proteomes" id="UP001143328">
    <property type="component" value="Unassembled WGS sequence"/>
</dbReference>
<keyword evidence="2 3" id="KW-0732">Signal</keyword>
<dbReference type="Pfam" id="PF00497">
    <property type="entry name" value="SBP_bac_3"/>
    <property type="match status" value="1"/>
</dbReference>
<gene>
    <name evidence="5" type="ORF">GCM10017655_00630</name>
</gene>
<dbReference type="Gene3D" id="3.40.190.10">
    <property type="entry name" value="Periplasmic binding protein-like II"/>
    <property type="match status" value="2"/>
</dbReference>
<dbReference type="PANTHER" id="PTHR35936:SF25">
    <property type="entry name" value="ABC TRANSPORTER SUBSTRATE-BINDING PROTEIN"/>
    <property type="match status" value="1"/>
</dbReference>
<evidence type="ECO:0000313" key="5">
    <source>
        <dbReference type="EMBL" id="GLK87001.1"/>
    </source>
</evidence>
<dbReference type="SUPFAM" id="SSF53850">
    <property type="entry name" value="Periplasmic binding protein-like II"/>
    <property type="match status" value="1"/>
</dbReference>
<dbReference type="EMBL" id="BSFN01000001">
    <property type="protein sequence ID" value="GLK87001.1"/>
    <property type="molecule type" value="Genomic_DNA"/>
</dbReference>
<evidence type="ECO:0000313" key="6">
    <source>
        <dbReference type="Proteomes" id="UP001143328"/>
    </source>
</evidence>
<reference evidence="5" key="2">
    <citation type="submission" date="2023-01" db="EMBL/GenBank/DDBJ databases">
        <authorList>
            <person name="Sun Q."/>
            <person name="Evtushenko L."/>
        </authorList>
    </citation>
    <scope>NUCLEOTIDE SEQUENCE</scope>
    <source>
        <strain evidence="5">VKM B-2935</strain>
    </source>
</reference>
<evidence type="ECO:0000259" key="4">
    <source>
        <dbReference type="SMART" id="SM00062"/>
    </source>
</evidence>
<sequence>MKSIARLMLWLVIACSTSVHAESLRLVANAWPPFNDVNLLNNGLSSDLVITALKRAGYSSSYFQVPWARVVHGLQVADYDIVVSAWYNDERTTYGVFSQPYLINRIRFLQRKGGTIQFATLSDLVSNSIAVVRGYVYQPVFDTDPSLLRVPVVDFAMGARMLAAGRVQLTLEDELVARHYFQYELRGIEDQLEFLPKPLSENGLHILVRKSHPHAEEIVERFNQAMQAMREDGTYAKIFAAHGFAAVAESSGPTGQDTGEIPD</sequence>
<feature type="domain" description="Solute-binding protein family 3/N-terminal" evidence="4">
    <location>
        <begin position="23"/>
        <end position="246"/>
    </location>
</feature>
<evidence type="ECO:0000256" key="1">
    <source>
        <dbReference type="ARBA" id="ARBA00010333"/>
    </source>
</evidence>
<dbReference type="RefSeq" id="WP_271193238.1">
    <property type="nucleotide sequence ID" value="NZ_BSFN01000001.1"/>
</dbReference>